<dbReference type="OrthoDB" id="437457at2759"/>
<dbReference type="SUPFAM" id="SSF144232">
    <property type="entry name" value="HIT/MYND zinc finger-like"/>
    <property type="match status" value="1"/>
</dbReference>
<dbReference type="eggNOG" id="KOG3710">
    <property type="taxonomic scope" value="Eukaryota"/>
</dbReference>
<feature type="non-terminal residue" evidence="6">
    <location>
        <position position="1"/>
    </location>
</feature>
<keyword evidence="2 4" id="KW-0863">Zinc-finger</keyword>
<keyword evidence="1" id="KW-0479">Metal-binding</keyword>
<evidence type="ECO:0000313" key="7">
    <source>
        <dbReference type="Proteomes" id="UP000015241"/>
    </source>
</evidence>
<dbReference type="Gene3D" id="6.10.140.2220">
    <property type="match status" value="1"/>
</dbReference>
<keyword evidence="3" id="KW-0862">Zinc</keyword>
<organism evidence="6 7">
    <name type="scientific">Fomitopsis schrenkii</name>
    <name type="common">Brown rot fungus</name>
    <dbReference type="NCBI Taxonomy" id="2126942"/>
    <lineage>
        <taxon>Eukaryota</taxon>
        <taxon>Fungi</taxon>
        <taxon>Dikarya</taxon>
        <taxon>Basidiomycota</taxon>
        <taxon>Agaricomycotina</taxon>
        <taxon>Agaricomycetes</taxon>
        <taxon>Polyporales</taxon>
        <taxon>Fomitopsis</taxon>
    </lineage>
</organism>
<dbReference type="PROSITE" id="PS50865">
    <property type="entry name" value="ZF_MYND_2"/>
    <property type="match status" value="1"/>
</dbReference>
<evidence type="ECO:0000256" key="1">
    <source>
        <dbReference type="ARBA" id="ARBA00022723"/>
    </source>
</evidence>
<dbReference type="InterPro" id="IPR002893">
    <property type="entry name" value="Znf_MYND"/>
</dbReference>
<dbReference type="HOGENOM" id="CLU_086128_1_0_1"/>
<reference evidence="6 7" key="1">
    <citation type="journal article" date="2012" name="Science">
        <title>The Paleozoic origin of enzymatic lignin decomposition reconstructed from 31 fungal genomes.</title>
        <authorList>
            <person name="Floudas D."/>
            <person name="Binder M."/>
            <person name="Riley R."/>
            <person name="Barry K."/>
            <person name="Blanchette R.A."/>
            <person name="Henrissat B."/>
            <person name="Martinez A.T."/>
            <person name="Otillar R."/>
            <person name="Spatafora J.W."/>
            <person name="Yadav J.S."/>
            <person name="Aerts A."/>
            <person name="Benoit I."/>
            <person name="Boyd A."/>
            <person name="Carlson A."/>
            <person name="Copeland A."/>
            <person name="Coutinho P.M."/>
            <person name="de Vries R.P."/>
            <person name="Ferreira P."/>
            <person name="Findley K."/>
            <person name="Foster B."/>
            <person name="Gaskell J."/>
            <person name="Glotzer D."/>
            <person name="Gorecki P."/>
            <person name="Heitman J."/>
            <person name="Hesse C."/>
            <person name="Hori C."/>
            <person name="Igarashi K."/>
            <person name="Jurgens J.A."/>
            <person name="Kallen N."/>
            <person name="Kersten P."/>
            <person name="Kohler A."/>
            <person name="Kuees U."/>
            <person name="Kumar T.K.A."/>
            <person name="Kuo A."/>
            <person name="LaButti K."/>
            <person name="Larrondo L.F."/>
            <person name="Lindquist E."/>
            <person name="Ling A."/>
            <person name="Lombard V."/>
            <person name="Lucas S."/>
            <person name="Lundell T."/>
            <person name="Martin R."/>
            <person name="McLaughlin D.J."/>
            <person name="Morgenstern I."/>
            <person name="Morin E."/>
            <person name="Murat C."/>
            <person name="Nagy L.G."/>
            <person name="Nolan M."/>
            <person name="Ohm R.A."/>
            <person name="Patyshakuliyeva A."/>
            <person name="Rokas A."/>
            <person name="Ruiz-Duenas F.J."/>
            <person name="Sabat G."/>
            <person name="Salamov A."/>
            <person name="Samejima M."/>
            <person name="Schmutz J."/>
            <person name="Slot J.C."/>
            <person name="St John F."/>
            <person name="Stenlid J."/>
            <person name="Sun H."/>
            <person name="Sun S."/>
            <person name="Syed K."/>
            <person name="Tsang A."/>
            <person name="Wiebenga A."/>
            <person name="Young D."/>
            <person name="Pisabarro A."/>
            <person name="Eastwood D.C."/>
            <person name="Martin F."/>
            <person name="Cullen D."/>
            <person name="Grigoriev I.V."/>
            <person name="Hibbett D.S."/>
        </authorList>
    </citation>
    <scope>NUCLEOTIDE SEQUENCE</scope>
    <source>
        <strain evidence="7">FP-58527</strain>
    </source>
</reference>
<dbReference type="GO" id="GO:0008270">
    <property type="term" value="F:zinc ion binding"/>
    <property type="evidence" value="ECO:0007669"/>
    <property type="project" value="UniProtKB-KW"/>
</dbReference>
<feature type="domain" description="MYND-type" evidence="5">
    <location>
        <begin position="5"/>
        <end position="41"/>
    </location>
</feature>
<evidence type="ECO:0000313" key="6">
    <source>
        <dbReference type="EMBL" id="EPS95655.1"/>
    </source>
</evidence>
<dbReference type="AlphaFoldDB" id="S8F1F0"/>
<evidence type="ECO:0000256" key="3">
    <source>
        <dbReference type="ARBA" id="ARBA00022833"/>
    </source>
</evidence>
<evidence type="ECO:0000256" key="4">
    <source>
        <dbReference type="PROSITE-ProRule" id="PRU00134"/>
    </source>
</evidence>
<feature type="non-terminal residue" evidence="6">
    <location>
        <position position="187"/>
    </location>
</feature>
<dbReference type="InParanoid" id="S8F1F0"/>
<dbReference type="PROSITE" id="PS01360">
    <property type="entry name" value="ZF_MYND_1"/>
    <property type="match status" value="1"/>
</dbReference>
<proteinExistence type="predicted"/>
<dbReference type="EMBL" id="KE504203">
    <property type="protein sequence ID" value="EPS95655.1"/>
    <property type="molecule type" value="Genomic_DNA"/>
</dbReference>
<protein>
    <recommendedName>
        <fullName evidence="5">MYND-type domain-containing protein</fullName>
    </recommendedName>
</protein>
<name>S8F1F0_FOMSC</name>
<evidence type="ECO:0000259" key="5">
    <source>
        <dbReference type="PROSITE" id="PS50865"/>
    </source>
</evidence>
<keyword evidence="7" id="KW-1185">Reference proteome</keyword>
<dbReference type="Pfam" id="PF01753">
    <property type="entry name" value="zf-MYND"/>
    <property type="match status" value="1"/>
</dbReference>
<accession>S8F1F0</accession>
<dbReference type="Proteomes" id="UP000015241">
    <property type="component" value="Unassembled WGS sequence"/>
</dbReference>
<gene>
    <name evidence="6" type="ORF">FOMPIDRAFT_1098217</name>
</gene>
<sequence length="187" mass="21137">ATGPCQFCGAQASLRCSRCRDAFYCCKEHIATDWKRHKRLCVPAEGVTPRPIMIDAILFPVDAVQPRMIKLACRVERDQDPDIPAYDIIHNLREARDAYFTREPKGAVIHVPAPGYQLNLYHDDDSLVNGSPLNLCVQALTRGASPHPWSGNIIGVRSERPLTYCSRYYNANMGEDLARLVDVFMRY</sequence>
<dbReference type="STRING" id="743788.S8F1F0"/>
<evidence type="ECO:0000256" key="2">
    <source>
        <dbReference type="ARBA" id="ARBA00022771"/>
    </source>
</evidence>